<gene>
    <name evidence="3" type="ORF">SAMN04488026_10713</name>
</gene>
<dbReference type="SUPFAM" id="SSF53720">
    <property type="entry name" value="ALDH-like"/>
    <property type="match status" value="1"/>
</dbReference>
<dbReference type="GO" id="GO:0016491">
    <property type="term" value="F:oxidoreductase activity"/>
    <property type="evidence" value="ECO:0007669"/>
    <property type="project" value="UniProtKB-KW"/>
</dbReference>
<dbReference type="Proteomes" id="UP000199382">
    <property type="component" value="Unassembled WGS sequence"/>
</dbReference>
<dbReference type="EMBL" id="FNEK01000071">
    <property type="protein sequence ID" value="SDL17318.1"/>
    <property type="molecule type" value="Genomic_DNA"/>
</dbReference>
<dbReference type="Gene3D" id="3.40.605.10">
    <property type="entry name" value="Aldehyde Dehydrogenase, Chain A, domain 1"/>
    <property type="match status" value="1"/>
</dbReference>
<name>A0A1G9HWH1_9RHOB</name>
<dbReference type="Pfam" id="PF00171">
    <property type="entry name" value="Aldedh"/>
    <property type="match status" value="1"/>
</dbReference>
<dbReference type="PANTHER" id="PTHR43111">
    <property type="entry name" value="ALDEHYDE DEHYDROGENASE B-RELATED"/>
    <property type="match status" value="1"/>
</dbReference>
<organism evidence="3 4">
    <name type="scientific">Aliiruegeria lutimaris</name>
    <dbReference type="NCBI Taxonomy" id="571298"/>
    <lineage>
        <taxon>Bacteria</taxon>
        <taxon>Pseudomonadati</taxon>
        <taxon>Pseudomonadota</taxon>
        <taxon>Alphaproteobacteria</taxon>
        <taxon>Rhodobacterales</taxon>
        <taxon>Roseobacteraceae</taxon>
        <taxon>Aliiruegeria</taxon>
    </lineage>
</organism>
<evidence type="ECO:0000313" key="3">
    <source>
        <dbReference type="EMBL" id="SDL17318.1"/>
    </source>
</evidence>
<dbReference type="InterPro" id="IPR016162">
    <property type="entry name" value="Ald_DH_N"/>
</dbReference>
<dbReference type="InterPro" id="IPR016161">
    <property type="entry name" value="Ald_DH/histidinol_DH"/>
</dbReference>
<evidence type="ECO:0000256" key="1">
    <source>
        <dbReference type="ARBA" id="ARBA00023002"/>
    </source>
</evidence>
<reference evidence="3 4" key="1">
    <citation type="submission" date="2016-10" db="EMBL/GenBank/DDBJ databases">
        <authorList>
            <person name="de Groot N.N."/>
        </authorList>
    </citation>
    <scope>NUCLEOTIDE SEQUENCE [LARGE SCALE GENOMIC DNA]</scope>
    <source>
        <strain evidence="3 4">DSM 25294</strain>
    </source>
</reference>
<keyword evidence="4" id="KW-1185">Reference proteome</keyword>
<proteinExistence type="predicted"/>
<evidence type="ECO:0000259" key="2">
    <source>
        <dbReference type="Pfam" id="PF00171"/>
    </source>
</evidence>
<dbReference type="InterPro" id="IPR015590">
    <property type="entry name" value="Aldehyde_DH_dom"/>
</dbReference>
<dbReference type="STRING" id="571298.SAMN04488026_10713"/>
<keyword evidence="1" id="KW-0560">Oxidoreductase</keyword>
<dbReference type="AlphaFoldDB" id="A0A1G9HWH1"/>
<evidence type="ECO:0000313" key="4">
    <source>
        <dbReference type="Proteomes" id="UP000199382"/>
    </source>
</evidence>
<sequence>MNEMSQPITDYFTSPFKARYDNFIGGRFVPPMSGQYFDNATPITGAKICEVARSGAADVEAALDAAHAAREAWGATSAAERSNILLKICPVGADVRHNSSRLAMCWPIRWAS</sequence>
<protein>
    <submittedName>
        <fullName evidence="3">Aldehyde dehydrogenase family protein</fullName>
    </submittedName>
</protein>
<feature type="domain" description="Aldehyde dehydrogenase" evidence="2">
    <location>
        <begin position="31"/>
        <end position="89"/>
    </location>
</feature>
<accession>A0A1G9HWH1</accession>
<dbReference type="PANTHER" id="PTHR43111:SF1">
    <property type="entry name" value="ALDEHYDE DEHYDROGENASE B-RELATED"/>
    <property type="match status" value="1"/>
</dbReference>